<evidence type="ECO:0000313" key="2">
    <source>
        <dbReference type="EMBL" id="KON29262.1"/>
    </source>
</evidence>
<evidence type="ECO:0000259" key="1">
    <source>
        <dbReference type="Pfam" id="PF07969"/>
    </source>
</evidence>
<dbReference type="SUPFAM" id="SSF51556">
    <property type="entry name" value="Metallo-dependent hydrolases"/>
    <property type="match status" value="1"/>
</dbReference>
<dbReference type="PANTHER" id="PTHR22642:SF2">
    <property type="entry name" value="PROTEIN LONG AFTER FAR-RED 3"/>
    <property type="match status" value="1"/>
</dbReference>
<proteinExistence type="predicted"/>
<feature type="domain" description="Amidohydrolase 3" evidence="1">
    <location>
        <begin position="56"/>
        <end position="541"/>
    </location>
</feature>
<dbReference type="GO" id="GO:0016810">
    <property type="term" value="F:hydrolase activity, acting on carbon-nitrogen (but not peptide) bonds"/>
    <property type="evidence" value="ECO:0007669"/>
    <property type="project" value="InterPro"/>
</dbReference>
<dbReference type="Gene3D" id="3.20.20.140">
    <property type="entry name" value="Metal-dependent hydrolases"/>
    <property type="match status" value="1"/>
</dbReference>
<dbReference type="Gene3D" id="2.30.40.10">
    <property type="entry name" value="Urease, subunit C, domain 1"/>
    <property type="match status" value="1"/>
</dbReference>
<organism evidence="2 3">
    <name type="scientific">miscellaneous Crenarchaeota group-15 archaeon DG-45</name>
    <dbReference type="NCBI Taxonomy" id="1685127"/>
    <lineage>
        <taxon>Archaea</taxon>
        <taxon>Candidatus Bathyarchaeota</taxon>
        <taxon>MCG-15</taxon>
    </lineage>
</organism>
<name>A0A0M0BKW4_9ARCH</name>
<dbReference type="InterPro" id="IPR013108">
    <property type="entry name" value="Amidohydro_3"/>
</dbReference>
<accession>A0A0M0BKW4</accession>
<sequence length="543" mass="59477">MVVDERLAADMVIVNGKVLTVDARNSIVEAVAVRDGRIVATGSTSDVMRLAGEGTEVVDLGGRTATPGFIDSHTHPSHAATRLYEINCRSPPVRSVGEILAMVSERAGEVEPGRWIRGTNYNDLKLEERRHITRWELDEAAPENPVFISKETGHLYVVNSRALELAGIARETPDPPGGQIDRGPDGEATGLLYETAGDLVASLIPPYSVEEIKEGLRRVWDQFSRWGVTTTHDASAYGDAIRAYQQLLAEGVRRVRTLLMVSVHPQRPAGADLLDAMTALGVESGFGSDWLKVMSLKIMGDGSGSGGSAAVYAPQHRGTKGLGLMTTSPEEMRRLTAEAHRAGIRVSIHSIGDRGIDLALDAIEEAQRLRPAPDMRHRIEHNSLCTPKQLERIRELGVTPSSSIGYMWGVGDDYVENFGPERSRWLHPHRTMLEMGITAGGNSDHPVSDGNPLIQIYEAVTRRTRTDQVVGPEEAIAVMDAIRLYTWNGAYLGKEEDVKGNIEPGKLADIVVLDRDILTAEPEEIKDIRVEMTIVDGKVVYRR</sequence>
<dbReference type="SUPFAM" id="SSF51338">
    <property type="entry name" value="Composite domain of metallo-dependent hydrolases"/>
    <property type="match status" value="1"/>
</dbReference>
<dbReference type="PANTHER" id="PTHR22642">
    <property type="entry name" value="IMIDAZOLONEPROPIONASE"/>
    <property type="match status" value="1"/>
</dbReference>
<reference evidence="2 3" key="1">
    <citation type="submission" date="2015-06" db="EMBL/GenBank/DDBJ databases">
        <title>New insights into the roles of widespread benthic archaea in carbon and nitrogen cycling.</title>
        <authorList>
            <person name="Lazar C.S."/>
            <person name="Baker B.J."/>
            <person name="Seitz K.W."/>
            <person name="Hyde A.S."/>
            <person name="Dick G.J."/>
            <person name="Hinrichs K.-U."/>
            <person name="Teske A.P."/>
        </authorList>
    </citation>
    <scope>NUCLEOTIDE SEQUENCE [LARGE SCALE GENOMIC DNA]</scope>
    <source>
        <strain evidence="2">DG-45</strain>
    </source>
</reference>
<comment type="caution">
    <text evidence="2">The sequence shown here is derived from an EMBL/GenBank/DDBJ whole genome shotgun (WGS) entry which is preliminary data.</text>
</comment>
<dbReference type="InterPro" id="IPR032466">
    <property type="entry name" value="Metal_Hydrolase"/>
</dbReference>
<dbReference type="CDD" id="cd01300">
    <property type="entry name" value="YtcJ_like"/>
    <property type="match status" value="1"/>
</dbReference>
<evidence type="ECO:0000313" key="3">
    <source>
        <dbReference type="Proteomes" id="UP000037210"/>
    </source>
</evidence>
<dbReference type="Proteomes" id="UP000037210">
    <property type="component" value="Unassembled WGS sequence"/>
</dbReference>
<dbReference type="Gene3D" id="3.10.310.70">
    <property type="match status" value="1"/>
</dbReference>
<dbReference type="AlphaFoldDB" id="A0A0M0BKW4"/>
<protein>
    <recommendedName>
        <fullName evidence="1">Amidohydrolase 3 domain-containing protein</fullName>
    </recommendedName>
</protein>
<dbReference type="PATRIC" id="fig|1685127.3.peg.339"/>
<dbReference type="InterPro" id="IPR011059">
    <property type="entry name" value="Metal-dep_hydrolase_composite"/>
</dbReference>
<dbReference type="EMBL" id="LFWZ01000070">
    <property type="protein sequence ID" value="KON29262.1"/>
    <property type="molecule type" value="Genomic_DNA"/>
</dbReference>
<dbReference type="Pfam" id="PF07969">
    <property type="entry name" value="Amidohydro_3"/>
    <property type="match status" value="1"/>
</dbReference>
<dbReference type="InterPro" id="IPR033932">
    <property type="entry name" value="YtcJ-like"/>
</dbReference>
<gene>
    <name evidence="2" type="ORF">AC482_06935</name>
</gene>